<reference evidence="5" key="1">
    <citation type="submission" date="2016-10" db="EMBL/GenBank/DDBJ databases">
        <authorList>
            <person name="Varghese N."/>
            <person name="Submissions S."/>
        </authorList>
    </citation>
    <scope>NUCLEOTIDE SEQUENCE [LARGE SCALE GENOMIC DNA]</scope>
    <source>
        <strain evidence="5">VPI 5359</strain>
    </source>
</reference>
<gene>
    <name evidence="4" type="ORF">SAMN04488579_1349</name>
</gene>
<accession>A0A1H3JU87</accession>
<keyword evidence="2" id="KW-0378">Hydrolase</keyword>
<keyword evidence="1" id="KW-0479">Metal-binding</keyword>
<dbReference type="InterPro" id="IPR014905">
    <property type="entry name" value="HIRAN"/>
</dbReference>
<dbReference type="GO" id="GO:0003676">
    <property type="term" value="F:nucleic acid binding"/>
    <property type="evidence" value="ECO:0007669"/>
    <property type="project" value="InterPro"/>
</dbReference>
<feature type="domain" description="HIRAN" evidence="3">
    <location>
        <begin position="28"/>
        <end position="86"/>
    </location>
</feature>
<dbReference type="STRING" id="1528.SAMN04488579_1349"/>
<dbReference type="Gene3D" id="3.30.70.2330">
    <property type="match status" value="1"/>
</dbReference>
<keyword evidence="5" id="KW-1185">Reference proteome</keyword>
<evidence type="ECO:0000256" key="1">
    <source>
        <dbReference type="ARBA" id="ARBA00022723"/>
    </source>
</evidence>
<organism evidence="4 5">
    <name type="scientific">Eubacterium barkeri</name>
    <name type="common">Clostridium barkeri</name>
    <dbReference type="NCBI Taxonomy" id="1528"/>
    <lineage>
        <taxon>Bacteria</taxon>
        <taxon>Bacillati</taxon>
        <taxon>Bacillota</taxon>
        <taxon>Clostridia</taxon>
        <taxon>Eubacteriales</taxon>
        <taxon>Eubacteriaceae</taxon>
        <taxon>Eubacterium</taxon>
    </lineage>
</organism>
<sequence>METYTKAQVTALIEKAIALGRTLPPPHCRITVAGMTYKLGPSALTPGQTVILMKEPDNPYDEDAILVAIGLDLDGKPITVGYVANSTKTVANGTLWASDIQPYFDTQAIARVQKYDKPHWILELSPEVDVSGIVGKFLLKYYE</sequence>
<evidence type="ECO:0000259" key="3">
    <source>
        <dbReference type="Pfam" id="PF08797"/>
    </source>
</evidence>
<dbReference type="AlphaFoldDB" id="A0A1H3JU87"/>
<evidence type="ECO:0000313" key="5">
    <source>
        <dbReference type="Proteomes" id="UP000199652"/>
    </source>
</evidence>
<dbReference type="OrthoDB" id="2988931at2"/>
<dbReference type="EMBL" id="FNOU01000034">
    <property type="protein sequence ID" value="SDY43473.1"/>
    <property type="molecule type" value="Genomic_DNA"/>
</dbReference>
<dbReference type="RefSeq" id="WP_090247195.1">
    <property type="nucleotide sequence ID" value="NZ_FNOU01000034.1"/>
</dbReference>
<dbReference type="GO" id="GO:0016818">
    <property type="term" value="F:hydrolase activity, acting on acid anhydrides, in phosphorus-containing anhydrides"/>
    <property type="evidence" value="ECO:0007669"/>
    <property type="project" value="InterPro"/>
</dbReference>
<dbReference type="Pfam" id="PF08797">
    <property type="entry name" value="HIRAN"/>
    <property type="match status" value="1"/>
</dbReference>
<proteinExistence type="predicted"/>
<name>A0A1H3JU87_EUBBA</name>
<protein>
    <recommendedName>
        <fullName evidence="3">HIRAN domain-containing protein</fullName>
    </recommendedName>
</protein>
<evidence type="ECO:0000256" key="2">
    <source>
        <dbReference type="ARBA" id="ARBA00022801"/>
    </source>
</evidence>
<evidence type="ECO:0000313" key="4">
    <source>
        <dbReference type="EMBL" id="SDY43473.1"/>
    </source>
</evidence>
<dbReference type="GO" id="GO:0008270">
    <property type="term" value="F:zinc ion binding"/>
    <property type="evidence" value="ECO:0007669"/>
    <property type="project" value="InterPro"/>
</dbReference>
<dbReference type="Proteomes" id="UP000199652">
    <property type="component" value="Unassembled WGS sequence"/>
</dbReference>